<keyword evidence="5" id="KW-0808">Transferase</keyword>
<organism evidence="12 13">
    <name type="scientific">Aureobasidium pullulans</name>
    <name type="common">Black yeast</name>
    <name type="synonym">Pullularia pullulans</name>
    <dbReference type="NCBI Taxonomy" id="5580"/>
    <lineage>
        <taxon>Eukaryota</taxon>
        <taxon>Fungi</taxon>
        <taxon>Dikarya</taxon>
        <taxon>Ascomycota</taxon>
        <taxon>Pezizomycotina</taxon>
        <taxon>Dothideomycetes</taxon>
        <taxon>Dothideomycetidae</taxon>
        <taxon>Dothideales</taxon>
        <taxon>Saccotheciaceae</taxon>
        <taxon>Aureobasidium</taxon>
    </lineage>
</organism>
<evidence type="ECO:0000259" key="10">
    <source>
        <dbReference type="PROSITE" id="PS50868"/>
    </source>
</evidence>
<feature type="region of interest" description="Disordered" evidence="8">
    <location>
        <begin position="187"/>
        <end position="217"/>
    </location>
</feature>
<dbReference type="AlphaFoldDB" id="A0A4T0BGE8"/>
<dbReference type="InterPro" id="IPR046341">
    <property type="entry name" value="SET_dom_sf"/>
</dbReference>
<evidence type="ECO:0000256" key="8">
    <source>
        <dbReference type="SAM" id="MobiDB-lite"/>
    </source>
</evidence>
<dbReference type="PANTHER" id="PTHR22884">
    <property type="entry name" value="SET DOMAIN PROTEINS"/>
    <property type="match status" value="1"/>
</dbReference>
<evidence type="ECO:0000259" key="9">
    <source>
        <dbReference type="PROSITE" id="PS50280"/>
    </source>
</evidence>
<feature type="region of interest" description="Disordered" evidence="8">
    <location>
        <begin position="65"/>
        <end position="160"/>
    </location>
</feature>
<dbReference type="SMART" id="SM00317">
    <property type="entry name" value="SET"/>
    <property type="match status" value="1"/>
</dbReference>
<dbReference type="PROSITE" id="PS50868">
    <property type="entry name" value="POST_SET"/>
    <property type="match status" value="1"/>
</dbReference>
<dbReference type="EMBL" id="QZBZ01000316">
    <property type="protein sequence ID" value="TIA31015.1"/>
    <property type="molecule type" value="Genomic_DNA"/>
</dbReference>
<dbReference type="InterPro" id="IPR003616">
    <property type="entry name" value="Post-SET_dom"/>
</dbReference>
<evidence type="ECO:0000256" key="2">
    <source>
        <dbReference type="ARBA" id="ARBA00004286"/>
    </source>
</evidence>
<feature type="compositionally biased region" description="Polar residues" evidence="8">
    <location>
        <begin position="65"/>
        <end position="92"/>
    </location>
</feature>
<dbReference type="PROSITE" id="PS51215">
    <property type="entry name" value="AWS"/>
    <property type="match status" value="1"/>
</dbReference>
<dbReference type="PROSITE" id="PS50280">
    <property type="entry name" value="SET"/>
    <property type="match status" value="1"/>
</dbReference>
<gene>
    <name evidence="12" type="ORF">D6C78_09210</name>
</gene>
<dbReference type="Gene3D" id="2.170.270.10">
    <property type="entry name" value="SET domain"/>
    <property type="match status" value="1"/>
</dbReference>
<dbReference type="Proteomes" id="UP000308724">
    <property type="component" value="Unassembled WGS sequence"/>
</dbReference>
<evidence type="ECO:0000256" key="7">
    <source>
        <dbReference type="ARBA" id="ARBA00023242"/>
    </source>
</evidence>
<comment type="caution">
    <text evidence="12">The sequence shown here is derived from an EMBL/GenBank/DDBJ whole genome shotgun (WGS) entry which is preliminary data.</text>
</comment>
<dbReference type="GO" id="GO:0005634">
    <property type="term" value="C:nucleus"/>
    <property type="evidence" value="ECO:0007669"/>
    <property type="project" value="UniProtKB-SubCell"/>
</dbReference>
<name>A0A4T0BGE8_AURPU</name>
<evidence type="ECO:0000256" key="1">
    <source>
        <dbReference type="ARBA" id="ARBA00004123"/>
    </source>
</evidence>
<dbReference type="InterPro" id="IPR006560">
    <property type="entry name" value="AWS_dom"/>
</dbReference>
<feature type="compositionally biased region" description="Basic and acidic residues" evidence="8">
    <location>
        <begin position="136"/>
        <end position="160"/>
    </location>
</feature>
<evidence type="ECO:0000259" key="11">
    <source>
        <dbReference type="PROSITE" id="PS51215"/>
    </source>
</evidence>
<dbReference type="InterPro" id="IPR050777">
    <property type="entry name" value="SET2_Histone-Lys_MeTrsfase"/>
</dbReference>
<sequence length="567" mass="63266">MFIDGHMGSLLDTRDIATTARAVMTCRLPRRKAARESYNLRHPPSDRHILRNVEVSDEDCAQDQCGVSQVDDASQSTSNSIGQQPTNRSAKPSDTGGRANDLPAERASDSLRTQRYQPRYLIHTPTHQSSPTSGKSKSEGEASEAELKGRRQSRRLLDTKRVKKTNETLKPCIQTVNNQLVCAARPSSNAKGDSLVASPRPSCLGQEELSSTSDQATAPANEQIRVVKPKGWVKIHKTRFVGDAKKYWKRPSIETSRCVCTWPAPGFPARGCDESCLNRAMDYECDSNNCGLGDLCTNREFAEIKPPTSDPSSFGVEIIETFDRGFGVRARRPYKPHQIIIEHTGEIITPNEADRRMKEDYKNMTNYYQMGFDQGMILDATKGSISRFVNHSCEPNCKMLKRSVEGQPRIALFVGDRGISTGEELTYDYNFNPYSSKSVQECRCGASNCRGILGPTPRDSKKPIGKIEEQVASGTKRKVGGIFGAASAVETIEVLSKKRKVPRMSKGWVYVDDDMEKIRAQEARNDREIARLRKEGLLSAKLEARKVITTPHSLRNERKAMRSSQRN</sequence>
<evidence type="ECO:0000313" key="13">
    <source>
        <dbReference type="Proteomes" id="UP000308724"/>
    </source>
</evidence>
<dbReference type="GO" id="GO:0005694">
    <property type="term" value="C:chromosome"/>
    <property type="evidence" value="ECO:0007669"/>
    <property type="project" value="UniProtKB-SubCell"/>
</dbReference>
<feature type="domain" description="AWS" evidence="11">
    <location>
        <begin position="253"/>
        <end position="305"/>
    </location>
</feature>
<dbReference type="Pfam" id="PF00856">
    <property type="entry name" value="SET"/>
    <property type="match status" value="1"/>
</dbReference>
<accession>A0A4T0BGE8</accession>
<evidence type="ECO:0000256" key="5">
    <source>
        <dbReference type="ARBA" id="ARBA00022679"/>
    </source>
</evidence>
<feature type="compositionally biased region" description="Polar residues" evidence="8">
    <location>
        <begin position="208"/>
        <end position="217"/>
    </location>
</feature>
<dbReference type="SMART" id="SM00570">
    <property type="entry name" value="AWS"/>
    <property type="match status" value="1"/>
</dbReference>
<dbReference type="GO" id="GO:0042054">
    <property type="term" value="F:histone methyltransferase activity"/>
    <property type="evidence" value="ECO:0007669"/>
    <property type="project" value="InterPro"/>
</dbReference>
<evidence type="ECO:0000256" key="4">
    <source>
        <dbReference type="ARBA" id="ARBA00022603"/>
    </source>
</evidence>
<keyword evidence="6" id="KW-0949">S-adenosyl-L-methionine</keyword>
<proteinExistence type="predicted"/>
<protein>
    <submittedName>
        <fullName evidence="12">SET domain-containing protein</fullName>
    </submittedName>
</protein>
<evidence type="ECO:0000256" key="6">
    <source>
        <dbReference type="ARBA" id="ARBA00022691"/>
    </source>
</evidence>
<feature type="domain" description="Post-SET" evidence="10">
    <location>
        <begin position="438"/>
        <end position="454"/>
    </location>
</feature>
<evidence type="ECO:0000313" key="12">
    <source>
        <dbReference type="EMBL" id="TIA31015.1"/>
    </source>
</evidence>
<dbReference type="Pfam" id="PF17907">
    <property type="entry name" value="AWS"/>
    <property type="match status" value="1"/>
</dbReference>
<comment type="subcellular location">
    <subcellularLocation>
        <location evidence="2">Chromosome</location>
    </subcellularLocation>
    <subcellularLocation>
        <location evidence="1">Nucleus</location>
    </subcellularLocation>
</comment>
<dbReference type="GO" id="GO:0032259">
    <property type="term" value="P:methylation"/>
    <property type="evidence" value="ECO:0007669"/>
    <property type="project" value="UniProtKB-KW"/>
</dbReference>
<feature type="domain" description="SET" evidence="9">
    <location>
        <begin position="314"/>
        <end position="430"/>
    </location>
</feature>
<keyword evidence="3" id="KW-0158">Chromosome</keyword>
<dbReference type="InterPro" id="IPR001214">
    <property type="entry name" value="SET_dom"/>
</dbReference>
<keyword evidence="4" id="KW-0489">Methyltransferase</keyword>
<keyword evidence="7" id="KW-0539">Nucleus</keyword>
<dbReference type="SUPFAM" id="SSF82199">
    <property type="entry name" value="SET domain"/>
    <property type="match status" value="1"/>
</dbReference>
<reference evidence="12 13" key="1">
    <citation type="submission" date="2018-10" db="EMBL/GenBank/DDBJ databases">
        <title>Fifty Aureobasidium pullulans genomes reveal a recombining polyextremotolerant generalist.</title>
        <authorList>
            <person name="Gostincar C."/>
            <person name="Turk M."/>
            <person name="Zajc J."/>
            <person name="Gunde-Cimerman N."/>
        </authorList>
    </citation>
    <scope>NUCLEOTIDE SEQUENCE [LARGE SCALE GENOMIC DNA]</scope>
    <source>
        <strain evidence="12 13">EXF-1645</strain>
    </source>
</reference>
<evidence type="ECO:0000256" key="3">
    <source>
        <dbReference type="ARBA" id="ARBA00022454"/>
    </source>
</evidence>